<keyword evidence="1 4" id="KW-0489">Methyltransferase</keyword>
<feature type="domain" description="Methyltransferase small" evidence="3">
    <location>
        <begin position="28"/>
        <end position="199"/>
    </location>
</feature>
<dbReference type="GO" id="GO:0008757">
    <property type="term" value="F:S-adenosylmethionine-dependent methyltransferase activity"/>
    <property type="evidence" value="ECO:0007669"/>
    <property type="project" value="InterPro"/>
</dbReference>
<sequence>MSDHYYSHSPNAKSNERTWRYTLIGHDFSFTTDRGVFSKGEVDFGSRLLIETFQAPEIDGGILDVGCGYGPIGLALAKECQDRSVVMIDVNERASTLAEKNATVNGVANSDIRWYENGVKDLRDSDVFASVVTNPPIRAGKETVHEIYEDAYERLLPGGELWVVIQKKQGAPSTKKKLEVLFGEESVEVKAKDKGYFIFFARKN</sequence>
<dbReference type="GO" id="GO:0032259">
    <property type="term" value="P:methylation"/>
    <property type="evidence" value="ECO:0007669"/>
    <property type="project" value="UniProtKB-KW"/>
</dbReference>
<evidence type="ECO:0000256" key="2">
    <source>
        <dbReference type="ARBA" id="ARBA00022679"/>
    </source>
</evidence>
<evidence type="ECO:0000256" key="1">
    <source>
        <dbReference type="ARBA" id="ARBA00022603"/>
    </source>
</evidence>
<dbReference type="Gene3D" id="3.40.50.150">
    <property type="entry name" value="Vaccinia Virus protein VP39"/>
    <property type="match status" value="1"/>
</dbReference>
<evidence type="ECO:0000259" key="3">
    <source>
        <dbReference type="Pfam" id="PF05175"/>
    </source>
</evidence>
<reference evidence="4 5" key="1">
    <citation type="journal article" date="2014" name="Gene">
        <title>A comparative genomic analysis of the alkalitolerant soil bacterium Bacillus lehensis G1.</title>
        <authorList>
            <person name="Noor Y.M."/>
            <person name="Samsulrizal N.H."/>
            <person name="Jema'on N.A."/>
            <person name="Low K.O."/>
            <person name="Ramli A.N."/>
            <person name="Alias N.I."/>
            <person name="Damis S.I."/>
            <person name="Fuzi S.F."/>
            <person name="Isa M.N."/>
            <person name="Murad A.M."/>
            <person name="Raih M.F."/>
            <person name="Bakar F.D."/>
            <person name="Najimudin N."/>
            <person name="Mahadi N.M."/>
            <person name="Illias R.M."/>
        </authorList>
    </citation>
    <scope>NUCLEOTIDE SEQUENCE [LARGE SCALE GENOMIC DNA]</scope>
    <source>
        <strain evidence="4 5">G1</strain>
    </source>
</reference>
<dbReference type="KEGG" id="ble:BleG1_0025"/>
<gene>
    <name evidence="4" type="ORF">BleG1_0025</name>
</gene>
<dbReference type="InterPro" id="IPR007848">
    <property type="entry name" value="Small_mtfrase_dom"/>
</dbReference>
<dbReference type="OrthoDB" id="9764961at2"/>
<dbReference type="eggNOG" id="COG2813">
    <property type="taxonomic scope" value="Bacteria"/>
</dbReference>
<dbReference type="InterPro" id="IPR046977">
    <property type="entry name" value="RsmC/RlmG"/>
</dbReference>
<dbReference type="PANTHER" id="PTHR47816">
    <property type="entry name" value="RIBOSOMAL RNA SMALL SUBUNIT METHYLTRANSFERASE C"/>
    <property type="match status" value="1"/>
</dbReference>
<protein>
    <submittedName>
        <fullName evidence="4">16S rRNA G1207 methylase</fullName>
    </submittedName>
</protein>
<dbReference type="STRING" id="1246626.BleG1_0025"/>
<keyword evidence="2" id="KW-0808">Transferase</keyword>
<dbReference type="EMBL" id="CP003923">
    <property type="protein sequence ID" value="AIC92645.1"/>
    <property type="molecule type" value="Genomic_DNA"/>
</dbReference>
<organism evidence="4 5">
    <name type="scientific">Shouchella lehensis G1</name>
    <dbReference type="NCBI Taxonomy" id="1246626"/>
    <lineage>
        <taxon>Bacteria</taxon>
        <taxon>Bacillati</taxon>
        <taxon>Bacillota</taxon>
        <taxon>Bacilli</taxon>
        <taxon>Bacillales</taxon>
        <taxon>Bacillaceae</taxon>
        <taxon>Shouchella</taxon>
    </lineage>
</organism>
<evidence type="ECO:0000313" key="5">
    <source>
        <dbReference type="Proteomes" id="UP000027142"/>
    </source>
</evidence>
<evidence type="ECO:0000313" key="4">
    <source>
        <dbReference type="EMBL" id="AIC92645.1"/>
    </source>
</evidence>
<dbReference type="Proteomes" id="UP000027142">
    <property type="component" value="Chromosome"/>
</dbReference>
<dbReference type="SUPFAM" id="SSF53335">
    <property type="entry name" value="S-adenosyl-L-methionine-dependent methyltransferases"/>
    <property type="match status" value="1"/>
</dbReference>
<proteinExistence type="predicted"/>
<dbReference type="HOGENOM" id="CLU_018398_7_2_9"/>
<dbReference type="PANTHER" id="PTHR47816:SF4">
    <property type="entry name" value="RIBOSOMAL RNA SMALL SUBUNIT METHYLTRANSFERASE C"/>
    <property type="match status" value="1"/>
</dbReference>
<keyword evidence="5" id="KW-1185">Reference proteome</keyword>
<dbReference type="CDD" id="cd02440">
    <property type="entry name" value="AdoMet_MTases"/>
    <property type="match status" value="1"/>
</dbReference>
<accession>A0A060LRL7</accession>
<dbReference type="InterPro" id="IPR029063">
    <property type="entry name" value="SAM-dependent_MTases_sf"/>
</dbReference>
<dbReference type="PATRIC" id="fig|1246626.3.peg.24"/>
<dbReference type="RefSeq" id="WP_038475773.1">
    <property type="nucleotide sequence ID" value="NZ_CP003923.1"/>
</dbReference>
<name>A0A060LRL7_9BACI</name>
<dbReference type="Pfam" id="PF05175">
    <property type="entry name" value="MTS"/>
    <property type="match status" value="1"/>
</dbReference>
<dbReference type="AlphaFoldDB" id="A0A060LRL7"/>